<evidence type="ECO:0000256" key="3">
    <source>
        <dbReference type="ARBA" id="ARBA00022695"/>
    </source>
</evidence>
<dbReference type="Proteomes" id="UP000193719">
    <property type="component" value="Unassembled WGS sequence"/>
</dbReference>
<keyword evidence="9" id="KW-0378">Hydrolase</keyword>
<accession>A0A1Y1UZ29</accession>
<comment type="caution">
    <text evidence="14">The sequence shown here is derived from an EMBL/GenBank/DDBJ whole genome shotgun (WGS) entry which is preliminary data.</text>
</comment>
<dbReference type="GO" id="GO:0003724">
    <property type="term" value="F:RNA helicase activity"/>
    <property type="evidence" value="ECO:0007669"/>
    <property type="project" value="InterPro"/>
</dbReference>
<comment type="cofactor">
    <cofactor evidence="1">
        <name>Mn(2+)</name>
        <dbReference type="ChEBI" id="CHEBI:29035"/>
    </cofactor>
</comment>
<feature type="domain" description="CRESS-DNA virus Rep endonuclease" evidence="13">
    <location>
        <begin position="1"/>
        <end position="96"/>
    </location>
</feature>
<proteinExistence type="predicted"/>
<sequence>MGAKNFILTLNPSALEFYADIKTYLKSLVGLKYFLVTEHIGQAQKHYHIFVQYQNSKNLSIRRLKGAHLERCYGSAQQNIRYCKAEDEKHVREGKKNRLSLGSWRKHVKVYYIQGPSAIGKSERAEELIRKYYNDKGIEDPDEMYFDELKYDKSGFYSGITLDNPSEVAVFDDFRAGVMKPEEFINLIDYRVHNLNIKGGSAKNNYKLIIFTSVQKLSSIYRNVDEFERREQWERRIELINMYPPERVHLGGLPIGYRTDFNQLEEYSVEDTVDNTRIVIN</sequence>
<dbReference type="Pfam" id="PF00910">
    <property type="entry name" value="RNA_helicase"/>
    <property type="match status" value="1"/>
</dbReference>
<evidence type="ECO:0000259" key="13">
    <source>
        <dbReference type="PROSITE" id="PS52020"/>
    </source>
</evidence>
<dbReference type="GO" id="GO:0016779">
    <property type="term" value="F:nucleotidyltransferase activity"/>
    <property type="evidence" value="ECO:0007669"/>
    <property type="project" value="UniProtKB-KW"/>
</dbReference>
<dbReference type="GO" id="GO:0004519">
    <property type="term" value="F:endonuclease activity"/>
    <property type="evidence" value="ECO:0007669"/>
    <property type="project" value="UniProtKB-KW"/>
</dbReference>
<evidence type="ECO:0000313" key="14">
    <source>
        <dbReference type="EMBL" id="ORX42955.1"/>
    </source>
</evidence>
<organism evidence="14 15">
    <name type="scientific">Piromyces finnis</name>
    <dbReference type="NCBI Taxonomy" id="1754191"/>
    <lineage>
        <taxon>Eukaryota</taxon>
        <taxon>Fungi</taxon>
        <taxon>Fungi incertae sedis</taxon>
        <taxon>Chytridiomycota</taxon>
        <taxon>Chytridiomycota incertae sedis</taxon>
        <taxon>Neocallimastigomycetes</taxon>
        <taxon>Neocallimastigales</taxon>
        <taxon>Neocallimastigaceae</taxon>
        <taxon>Piromyces</taxon>
    </lineage>
</organism>
<dbReference type="GO" id="GO:0003677">
    <property type="term" value="F:DNA binding"/>
    <property type="evidence" value="ECO:0007669"/>
    <property type="project" value="UniProtKB-KW"/>
</dbReference>
<evidence type="ECO:0000256" key="8">
    <source>
        <dbReference type="ARBA" id="ARBA00022759"/>
    </source>
</evidence>
<dbReference type="AlphaFoldDB" id="A0A1Y1UZ29"/>
<keyword evidence="7" id="KW-0547">Nucleotide-binding</keyword>
<gene>
    <name evidence="14" type="ORF">BCR36DRAFT_415806</name>
</gene>
<keyword evidence="15" id="KW-1185">Reference proteome</keyword>
<dbReference type="OrthoDB" id="10357832at2759"/>
<keyword evidence="10" id="KW-0190">Covalent protein-DNA linkage</keyword>
<keyword evidence="4" id="KW-0235">DNA replication</keyword>
<evidence type="ECO:0000256" key="12">
    <source>
        <dbReference type="ARBA" id="ARBA00023268"/>
    </source>
</evidence>
<evidence type="ECO:0000256" key="1">
    <source>
        <dbReference type="ARBA" id="ARBA00001936"/>
    </source>
</evidence>
<keyword evidence="2" id="KW-0808">Transferase</keyword>
<name>A0A1Y1UZ29_9FUNG</name>
<evidence type="ECO:0000313" key="15">
    <source>
        <dbReference type="Proteomes" id="UP000193719"/>
    </source>
</evidence>
<evidence type="ECO:0000256" key="4">
    <source>
        <dbReference type="ARBA" id="ARBA00022705"/>
    </source>
</evidence>
<dbReference type="GO" id="GO:0003723">
    <property type="term" value="F:RNA binding"/>
    <property type="evidence" value="ECO:0007669"/>
    <property type="project" value="InterPro"/>
</dbReference>
<dbReference type="GO" id="GO:0046872">
    <property type="term" value="F:metal ion binding"/>
    <property type="evidence" value="ECO:0007669"/>
    <property type="project" value="UniProtKB-KW"/>
</dbReference>
<dbReference type="GO" id="GO:0000166">
    <property type="term" value="F:nucleotide binding"/>
    <property type="evidence" value="ECO:0007669"/>
    <property type="project" value="UniProtKB-KW"/>
</dbReference>
<evidence type="ECO:0000256" key="10">
    <source>
        <dbReference type="ARBA" id="ARBA00023124"/>
    </source>
</evidence>
<dbReference type="GO" id="GO:0016787">
    <property type="term" value="F:hydrolase activity"/>
    <property type="evidence" value="ECO:0007669"/>
    <property type="project" value="UniProtKB-KW"/>
</dbReference>
<dbReference type="InterPro" id="IPR000605">
    <property type="entry name" value="Helicase_SF3_ssDNA/RNA_vir"/>
</dbReference>
<dbReference type="GO" id="GO:0006260">
    <property type="term" value="P:DNA replication"/>
    <property type="evidence" value="ECO:0007669"/>
    <property type="project" value="UniProtKB-KW"/>
</dbReference>
<evidence type="ECO:0000256" key="9">
    <source>
        <dbReference type="ARBA" id="ARBA00022801"/>
    </source>
</evidence>
<keyword evidence="6" id="KW-0479">Metal-binding</keyword>
<evidence type="ECO:0000256" key="2">
    <source>
        <dbReference type="ARBA" id="ARBA00022679"/>
    </source>
</evidence>
<reference evidence="14 15" key="2">
    <citation type="submission" date="2016-08" db="EMBL/GenBank/DDBJ databases">
        <title>Pervasive Adenine N6-methylation of Active Genes in Fungi.</title>
        <authorList>
            <consortium name="DOE Joint Genome Institute"/>
            <person name="Mondo S.J."/>
            <person name="Dannebaum R.O."/>
            <person name="Kuo R.C."/>
            <person name="Labutti K."/>
            <person name="Haridas S."/>
            <person name="Kuo A."/>
            <person name="Salamov A."/>
            <person name="Ahrendt S.R."/>
            <person name="Lipzen A."/>
            <person name="Sullivan W."/>
            <person name="Andreopoulos W.B."/>
            <person name="Clum A."/>
            <person name="Lindquist E."/>
            <person name="Daum C."/>
            <person name="Ramamoorthy G.K."/>
            <person name="Gryganskyi A."/>
            <person name="Culley D."/>
            <person name="Magnuson J.K."/>
            <person name="James T.Y."/>
            <person name="O'Malley M.A."/>
            <person name="Stajich J.E."/>
            <person name="Spatafora J.W."/>
            <person name="Visel A."/>
            <person name="Grigoriev I.V."/>
        </authorList>
    </citation>
    <scope>NUCLEOTIDE SEQUENCE [LARGE SCALE GENOMIC DNA]</scope>
    <source>
        <strain evidence="15">finn</strain>
    </source>
</reference>
<dbReference type="InterPro" id="IPR049912">
    <property type="entry name" value="CRESS_DNA_REP"/>
</dbReference>
<evidence type="ECO:0000256" key="5">
    <source>
        <dbReference type="ARBA" id="ARBA00022722"/>
    </source>
</evidence>
<evidence type="ECO:0000256" key="6">
    <source>
        <dbReference type="ARBA" id="ARBA00022723"/>
    </source>
</evidence>
<evidence type="ECO:0000256" key="7">
    <source>
        <dbReference type="ARBA" id="ARBA00022741"/>
    </source>
</evidence>
<dbReference type="EMBL" id="MCFH01000057">
    <property type="protein sequence ID" value="ORX42955.1"/>
    <property type="molecule type" value="Genomic_DNA"/>
</dbReference>
<keyword evidence="12" id="KW-0511">Multifunctional enzyme</keyword>
<protein>
    <recommendedName>
        <fullName evidence="13">CRESS-DNA virus Rep endonuclease domain-containing protein</fullName>
    </recommendedName>
</protein>
<evidence type="ECO:0000256" key="11">
    <source>
        <dbReference type="ARBA" id="ARBA00023125"/>
    </source>
</evidence>
<dbReference type="Gene3D" id="3.40.1310.20">
    <property type="match status" value="1"/>
</dbReference>
<reference evidence="14 15" key="1">
    <citation type="submission" date="2016-08" db="EMBL/GenBank/DDBJ databases">
        <title>Genomes of anaerobic fungi encode conserved fungal cellulosomes for biomass hydrolysis.</title>
        <authorList>
            <consortium name="DOE Joint Genome Institute"/>
            <person name="Haitjema C.H."/>
            <person name="Gilmore S.P."/>
            <person name="Henske J.K."/>
            <person name="Solomon K.V."/>
            <person name="De Groot R."/>
            <person name="Kuo A."/>
            <person name="Mondo S.J."/>
            <person name="Salamov A.A."/>
            <person name="Labutti K."/>
            <person name="Zhao Z."/>
            <person name="Chiniquy J."/>
            <person name="Barry K."/>
            <person name="Brewer H.M."/>
            <person name="Purvine S.O."/>
            <person name="Wright A.T."/>
            <person name="Boxma B."/>
            <person name="Van Alen T."/>
            <person name="Hackstein J.H."/>
            <person name="Baker S.E."/>
            <person name="Grigoriev I.V."/>
            <person name="O'Malley M.A."/>
        </authorList>
    </citation>
    <scope>NUCLEOTIDE SEQUENCE [LARGE SCALE GENOMIC DNA]</scope>
    <source>
        <strain evidence="15">finn</strain>
    </source>
</reference>
<keyword evidence="3" id="KW-0548">Nucleotidyltransferase</keyword>
<keyword evidence="8" id="KW-0255">Endonuclease</keyword>
<keyword evidence="5" id="KW-0540">Nuclease</keyword>
<keyword evidence="11" id="KW-0238">DNA-binding</keyword>
<dbReference type="PROSITE" id="PS52020">
    <property type="entry name" value="CRESS_DNA_REP"/>
    <property type="match status" value="1"/>
</dbReference>